<feature type="domain" description="VOC" evidence="3">
    <location>
        <begin position="4"/>
        <end position="133"/>
    </location>
</feature>
<dbReference type="InterPro" id="IPR029068">
    <property type="entry name" value="Glyas_Bleomycin-R_OHBP_Dase"/>
</dbReference>
<dbReference type="InterPro" id="IPR037523">
    <property type="entry name" value="VOC_core"/>
</dbReference>
<comment type="caution">
    <text evidence="4">The sequence shown here is derived from an EMBL/GenBank/DDBJ whole genome shotgun (WGS) entry which is preliminary data.</text>
</comment>
<keyword evidence="1" id="KW-0479">Metal-binding</keyword>
<feature type="region of interest" description="Disordered" evidence="2">
    <location>
        <begin position="135"/>
        <end position="164"/>
    </location>
</feature>
<dbReference type="EMBL" id="BAABHK010000002">
    <property type="protein sequence ID" value="GAA4622785.1"/>
    <property type="molecule type" value="Genomic_DNA"/>
</dbReference>
<dbReference type="InterPro" id="IPR051785">
    <property type="entry name" value="MMCE/EMCE_epimerase"/>
</dbReference>
<evidence type="ECO:0000259" key="3">
    <source>
        <dbReference type="PROSITE" id="PS51819"/>
    </source>
</evidence>
<dbReference type="Proteomes" id="UP001501442">
    <property type="component" value="Unassembled WGS sequence"/>
</dbReference>
<dbReference type="Pfam" id="PF13669">
    <property type="entry name" value="Glyoxalase_4"/>
    <property type="match status" value="1"/>
</dbReference>
<accession>A0ABP8U6N5</accession>
<dbReference type="PANTHER" id="PTHR43048">
    <property type="entry name" value="METHYLMALONYL-COA EPIMERASE"/>
    <property type="match status" value="1"/>
</dbReference>
<dbReference type="Gene3D" id="3.10.180.10">
    <property type="entry name" value="2,3-Dihydroxybiphenyl 1,2-Dioxygenase, domain 1"/>
    <property type="match status" value="1"/>
</dbReference>
<evidence type="ECO:0000313" key="4">
    <source>
        <dbReference type="EMBL" id="GAA4622785.1"/>
    </source>
</evidence>
<reference evidence="5" key="1">
    <citation type="journal article" date="2019" name="Int. J. Syst. Evol. Microbiol.">
        <title>The Global Catalogue of Microorganisms (GCM) 10K type strain sequencing project: providing services to taxonomists for standard genome sequencing and annotation.</title>
        <authorList>
            <consortium name="The Broad Institute Genomics Platform"/>
            <consortium name="The Broad Institute Genome Sequencing Center for Infectious Disease"/>
            <person name="Wu L."/>
            <person name="Ma J."/>
        </authorList>
    </citation>
    <scope>NUCLEOTIDE SEQUENCE [LARGE SCALE GENOMIC DNA]</scope>
    <source>
        <strain evidence="5">JCM 17939</strain>
    </source>
</reference>
<evidence type="ECO:0000256" key="1">
    <source>
        <dbReference type="ARBA" id="ARBA00022723"/>
    </source>
</evidence>
<evidence type="ECO:0000256" key="2">
    <source>
        <dbReference type="SAM" id="MobiDB-lite"/>
    </source>
</evidence>
<dbReference type="PANTHER" id="PTHR43048:SF3">
    <property type="entry name" value="METHYLMALONYL-COA EPIMERASE, MITOCHONDRIAL"/>
    <property type="match status" value="1"/>
</dbReference>
<dbReference type="PROSITE" id="PS51819">
    <property type="entry name" value="VOC"/>
    <property type="match status" value="1"/>
</dbReference>
<evidence type="ECO:0000313" key="5">
    <source>
        <dbReference type="Proteomes" id="UP001501442"/>
    </source>
</evidence>
<sequence length="164" mass="17258">MILGIDHIGLASDDPAGVGVFMAALGMSKTDAGIADAYGVACEFWQYPGQPAVEIVSPVTEDSSVTGHLERSGPGLYHLALVVDDIDAELRRLRGHGFVPVDARPCAGAKEGMEVAFMYSRRPAALLIELVRYRGRPPGDTPDPGPEGTTGVRPEDDGFGAPRG</sequence>
<protein>
    <submittedName>
        <fullName evidence="4">Methylmalonyl-CoA epimerase</fullName>
    </submittedName>
</protein>
<organism evidence="4 5">
    <name type="scientific">Actinoallomurus vinaceus</name>
    <dbReference type="NCBI Taxonomy" id="1080074"/>
    <lineage>
        <taxon>Bacteria</taxon>
        <taxon>Bacillati</taxon>
        <taxon>Actinomycetota</taxon>
        <taxon>Actinomycetes</taxon>
        <taxon>Streptosporangiales</taxon>
        <taxon>Thermomonosporaceae</taxon>
        <taxon>Actinoallomurus</taxon>
    </lineage>
</organism>
<dbReference type="RefSeq" id="WP_345430041.1">
    <property type="nucleotide sequence ID" value="NZ_BAABHK010000002.1"/>
</dbReference>
<keyword evidence="5" id="KW-1185">Reference proteome</keyword>
<proteinExistence type="predicted"/>
<gene>
    <name evidence="4" type="primary">mce_1</name>
    <name evidence="4" type="ORF">GCM10023196_016380</name>
</gene>
<name>A0ABP8U6N5_9ACTN</name>
<dbReference type="SUPFAM" id="SSF54593">
    <property type="entry name" value="Glyoxalase/Bleomycin resistance protein/Dihydroxybiphenyl dioxygenase"/>
    <property type="match status" value="1"/>
</dbReference>